<feature type="region of interest" description="Disordered" evidence="1">
    <location>
        <begin position="41"/>
        <end position="60"/>
    </location>
</feature>
<keyword evidence="2" id="KW-0812">Transmembrane</keyword>
<evidence type="ECO:0000256" key="1">
    <source>
        <dbReference type="SAM" id="MobiDB-lite"/>
    </source>
</evidence>
<keyword evidence="2" id="KW-0472">Membrane</keyword>
<comment type="caution">
    <text evidence="3">The sequence shown here is derived from an EMBL/GenBank/DDBJ whole genome shotgun (WGS) entry which is preliminary data.</text>
</comment>
<feature type="transmembrane region" description="Helical" evidence="2">
    <location>
        <begin position="15"/>
        <end position="33"/>
    </location>
</feature>
<dbReference type="Proteomes" id="UP000177167">
    <property type="component" value="Unassembled WGS sequence"/>
</dbReference>
<organism evidence="3 4">
    <name type="scientific">Candidatus Yanofskybacteria bacterium RIFCSPHIGHO2_02_FULL_41_11</name>
    <dbReference type="NCBI Taxonomy" id="1802675"/>
    <lineage>
        <taxon>Bacteria</taxon>
        <taxon>Candidatus Yanofskyibacteriota</taxon>
    </lineage>
</organism>
<accession>A0A1F8FAJ9</accession>
<proteinExistence type="predicted"/>
<evidence type="ECO:0000256" key="2">
    <source>
        <dbReference type="SAM" id="Phobius"/>
    </source>
</evidence>
<dbReference type="EMBL" id="MGJP01000013">
    <property type="protein sequence ID" value="OGN10221.1"/>
    <property type="molecule type" value="Genomic_DNA"/>
</dbReference>
<dbReference type="AlphaFoldDB" id="A0A1F8FAJ9"/>
<name>A0A1F8FAJ9_9BACT</name>
<protein>
    <submittedName>
        <fullName evidence="3">Uncharacterized protein</fullName>
    </submittedName>
</protein>
<sequence>MVFTLLEFNSLTETVLFWSFVSALIIIIVSNLLDKSSKQEHAVENAVDPSETDDDNFHEDPELIDSIKNVSSTDELMEIVDSLYDSDQQVFGEGNNALLSKALSFGAELDQFDWADIYWVSEEDSMLEKVATEKAGKVLEEEF</sequence>
<evidence type="ECO:0000313" key="3">
    <source>
        <dbReference type="EMBL" id="OGN10221.1"/>
    </source>
</evidence>
<gene>
    <name evidence="3" type="ORF">A3J46_05965</name>
</gene>
<reference evidence="3 4" key="1">
    <citation type="journal article" date="2016" name="Nat. Commun.">
        <title>Thousands of microbial genomes shed light on interconnected biogeochemical processes in an aquifer system.</title>
        <authorList>
            <person name="Anantharaman K."/>
            <person name="Brown C.T."/>
            <person name="Hug L.A."/>
            <person name="Sharon I."/>
            <person name="Castelle C.J."/>
            <person name="Probst A.J."/>
            <person name="Thomas B.C."/>
            <person name="Singh A."/>
            <person name="Wilkins M.J."/>
            <person name="Karaoz U."/>
            <person name="Brodie E.L."/>
            <person name="Williams K.H."/>
            <person name="Hubbard S.S."/>
            <person name="Banfield J.F."/>
        </authorList>
    </citation>
    <scope>NUCLEOTIDE SEQUENCE [LARGE SCALE GENOMIC DNA]</scope>
</reference>
<evidence type="ECO:0000313" key="4">
    <source>
        <dbReference type="Proteomes" id="UP000177167"/>
    </source>
</evidence>
<keyword evidence="2" id="KW-1133">Transmembrane helix</keyword>